<evidence type="ECO:0000259" key="4">
    <source>
        <dbReference type="SMART" id="SM00646"/>
    </source>
</evidence>
<sequence length="236" mass="26118">MKRKQIIKLIILSLLFILLAACGDNDSAEGKTKTIGETEQETLNATTDSGELSGHTVMIDPGHGGRDPGSIGINDIYEKDLVTNTTKPIEKALREVGANVIMTRTEDVKIPLKERRNMSNEAMPDAFISIHYNSFEDPSVGGFHTYYYSQEKDYRLAQSIHQSLGNAISLKDRGILEDSYAVLRNNEVPAILLELGFMSNPEELAVIQSDEYNQTVAEAIVSGLKNYFETNENVSS</sequence>
<dbReference type="OrthoDB" id="9806267at2"/>
<reference evidence="6" key="1">
    <citation type="submission" date="2016-11" db="EMBL/GenBank/DDBJ databases">
        <authorList>
            <person name="Varghese N."/>
            <person name="Submissions S."/>
        </authorList>
    </citation>
    <scope>NUCLEOTIDE SEQUENCE [LARGE SCALE GENOMIC DNA]</scope>
    <source>
        <strain evidence="6">CGMCC 1.6496</strain>
    </source>
</reference>
<evidence type="ECO:0000313" key="6">
    <source>
        <dbReference type="Proteomes" id="UP000184079"/>
    </source>
</evidence>
<dbReference type="RefSeq" id="WP_073011685.1">
    <property type="nucleotide sequence ID" value="NZ_FQXD01000015.1"/>
</dbReference>
<dbReference type="CDD" id="cd02696">
    <property type="entry name" value="MurNAc-LAA"/>
    <property type="match status" value="1"/>
</dbReference>
<dbReference type="AlphaFoldDB" id="A0A1M5WBY4"/>
<feature type="domain" description="MurNAc-LAA" evidence="4">
    <location>
        <begin position="116"/>
        <end position="225"/>
    </location>
</feature>
<dbReference type="InterPro" id="IPR050695">
    <property type="entry name" value="N-acetylmuramoyl_amidase_3"/>
</dbReference>
<dbReference type="Pfam" id="PF01520">
    <property type="entry name" value="Amidase_3"/>
    <property type="match status" value="1"/>
</dbReference>
<accession>A0A1M5WBY4</accession>
<evidence type="ECO:0000313" key="5">
    <source>
        <dbReference type="EMBL" id="SHH84723.1"/>
    </source>
</evidence>
<dbReference type="GO" id="GO:0030288">
    <property type="term" value="C:outer membrane-bounded periplasmic space"/>
    <property type="evidence" value="ECO:0007669"/>
    <property type="project" value="TreeGrafter"/>
</dbReference>
<feature type="compositionally biased region" description="Polar residues" evidence="2">
    <location>
        <begin position="37"/>
        <end position="50"/>
    </location>
</feature>
<feature type="region of interest" description="Disordered" evidence="2">
    <location>
        <begin position="28"/>
        <end position="53"/>
    </location>
</feature>
<dbReference type="SUPFAM" id="SSF53187">
    <property type="entry name" value="Zn-dependent exopeptidases"/>
    <property type="match status" value="1"/>
</dbReference>
<organism evidence="5 6">
    <name type="scientific">Virgibacillus chiguensis</name>
    <dbReference type="NCBI Taxonomy" id="411959"/>
    <lineage>
        <taxon>Bacteria</taxon>
        <taxon>Bacillati</taxon>
        <taxon>Bacillota</taxon>
        <taxon>Bacilli</taxon>
        <taxon>Bacillales</taxon>
        <taxon>Bacillaceae</taxon>
        <taxon>Virgibacillus</taxon>
    </lineage>
</organism>
<dbReference type="Proteomes" id="UP000184079">
    <property type="component" value="Unassembled WGS sequence"/>
</dbReference>
<dbReference type="GO" id="GO:0008745">
    <property type="term" value="F:N-acetylmuramoyl-L-alanine amidase activity"/>
    <property type="evidence" value="ECO:0007669"/>
    <property type="project" value="InterPro"/>
</dbReference>
<dbReference type="SMART" id="SM00646">
    <property type="entry name" value="Ami_3"/>
    <property type="match status" value="1"/>
</dbReference>
<keyword evidence="1" id="KW-0378">Hydrolase</keyword>
<evidence type="ECO:0000256" key="1">
    <source>
        <dbReference type="ARBA" id="ARBA00022801"/>
    </source>
</evidence>
<protein>
    <submittedName>
        <fullName evidence="5">N-acetylmuramoyl-L-alanine amidase</fullName>
    </submittedName>
</protein>
<dbReference type="PANTHER" id="PTHR30404">
    <property type="entry name" value="N-ACETYLMURAMOYL-L-ALANINE AMIDASE"/>
    <property type="match status" value="1"/>
</dbReference>
<evidence type="ECO:0000256" key="3">
    <source>
        <dbReference type="SAM" id="SignalP"/>
    </source>
</evidence>
<dbReference type="GO" id="GO:0009253">
    <property type="term" value="P:peptidoglycan catabolic process"/>
    <property type="evidence" value="ECO:0007669"/>
    <property type="project" value="InterPro"/>
</dbReference>
<keyword evidence="6" id="KW-1185">Reference proteome</keyword>
<keyword evidence="3" id="KW-0732">Signal</keyword>
<evidence type="ECO:0000256" key="2">
    <source>
        <dbReference type="SAM" id="MobiDB-lite"/>
    </source>
</evidence>
<gene>
    <name evidence="5" type="ORF">SAMN05421807_11598</name>
</gene>
<dbReference type="PANTHER" id="PTHR30404:SF0">
    <property type="entry name" value="N-ACETYLMURAMOYL-L-ALANINE AMIDASE AMIC"/>
    <property type="match status" value="1"/>
</dbReference>
<dbReference type="EMBL" id="FQXD01000015">
    <property type="protein sequence ID" value="SHH84723.1"/>
    <property type="molecule type" value="Genomic_DNA"/>
</dbReference>
<dbReference type="InterPro" id="IPR002508">
    <property type="entry name" value="MurNAc-LAA_cat"/>
</dbReference>
<feature type="signal peptide" evidence="3">
    <location>
        <begin position="1"/>
        <end position="20"/>
    </location>
</feature>
<dbReference type="PROSITE" id="PS51257">
    <property type="entry name" value="PROKAR_LIPOPROTEIN"/>
    <property type="match status" value="1"/>
</dbReference>
<proteinExistence type="predicted"/>
<dbReference type="Gene3D" id="3.40.630.40">
    <property type="entry name" value="Zn-dependent exopeptidases"/>
    <property type="match status" value="1"/>
</dbReference>
<feature type="chain" id="PRO_5038487441" evidence="3">
    <location>
        <begin position="21"/>
        <end position="236"/>
    </location>
</feature>
<name>A0A1M5WBY4_9BACI</name>